<organism evidence="2 3">
    <name type="scientific">Takifugu flavidus</name>
    <name type="common">sansaifugu</name>
    <dbReference type="NCBI Taxonomy" id="433684"/>
    <lineage>
        <taxon>Eukaryota</taxon>
        <taxon>Metazoa</taxon>
        <taxon>Chordata</taxon>
        <taxon>Craniata</taxon>
        <taxon>Vertebrata</taxon>
        <taxon>Euteleostomi</taxon>
        <taxon>Actinopterygii</taxon>
        <taxon>Neopterygii</taxon>
        <taxon>Teleostei</taxon>
        <taxon>Neoteleostei</taxon>
        <taxon>Acanthomorphata</taxon>
        <taxon>Eupercaria</taxon>
        <taxon>Tetraodontiformes</taxon>
        <taxon>Tetradontoidea</taxon>
        <taxon>Tetraodontidae</taxon>
        <taxon>Takifugu</taxon>
    </lineage>
</organism>
<name>A0A5C6NG06_9TELE</name>
<evidence type="ECO:0000256" key="1">
    <source>
        <dbReference type="SAM" id="MobiDB-lite"/>
    </source>
</evidence>
<keyword evidence="3" id="KW-1185">Reference proteome</keyword>
<evidence type="ECO:0000313" key="2">
    <source>
        <dbReference type="EMBL" id="TWW65541.1"/>
    </source>
</evidence>
<gene>
    <name evidence="2" type="ORF">D4764_21G0004410</name>
</gene>
<protein>
    <submittedName>
        <fullName evidence="2">Uncharacterized protein</fullName>
    </submittedName>
</protein>
<dbReference type="PANTHER" id="PTHR47510">
    <property type="entry name" value="REVERSE TRANSCRIPTASE DOMAIN-CONTAINING PROTEIN"/>
    <property type="match status" value="1"/>
</dbReference>
<proteinExistence type="predicted"/>
<accession>A0A5C6NG06</accession>
<feature type="region of interest" description="Disordered" evidence="1">
    <location>
        <begin position="1"/>
        <end position="60"/>
    </location>
</feature>
<sequence>MHQGEGFGQVTSYRPKAPHSVNNARPTDELNDFRSDPPPSPPQQGLRPLHTLPPQRSPPACADQLSPAFTAIFNTSLETCHVPARFKTSTIIPIPKKPRIRGLYLTDPLLDPLKFTYRANRSVNDTVMALHYILQHLDSAGNYIRILIVEFSSAFYTITARYKSKHTLDFPRIKCQA</sequence>
<evidence type="ECO:0000313" key="3">
    <source>
        <dbReference type="Proteomes" id="UP000324091"/>
    </source>
</evidence>
<dbReference type="PANTHER" id="PTHR47510:SF3">
    <property type="entry name" value="ENDO_EXONUCLEASE_PHOSPHATASE DOMAIN-CONTAINING PROTEIN"/>
    <property type="match status" value="1"/>
</dbReference>
<reference evidence="2 3" key="1">
    <citation type="submission" date="2019-04" db="EMBL/GenBank/DDBJ databases">
        <title>Chromosome genome assembly for Takifugu flavidus.</title>
        <authorList>
            <person name="Xiao S."/>
        </authorList>
    </citation>
    <scope>NUCLEOTIDE SEQUENCE [LARGE SCALE GENOMIC DNA]</scope>
    <source>
        <strain evidence="2">HTHZ2018</strain>
        <tissue evidence="2">Muscle</tissue>
    </source>
</reference>
<dbReference type="EMBL" id="RHFK02000014">
    <property type="protein sequence ID" value="TWW65541.1"/>
    <property type="molecule type" value="Genomic_DNA"/>
</dbReference>
<dbReference type="AlphaFoldDB" id="A0A5C6NG06"/>
<comment type="caution">
    <text evidence="2">The sequence shown here is derived from an EMBL/GenBank/DDBJ whole genome shotgun (WGS) entry which is preliminary data.</text>
</comment>
<feature type="compositionally biased region" description="Basic and acidic residues" evidence="1">
    <location>
        <begin position="26"/>
        <end position="35"/>
    </location>
</feature>
<dbReference type="Proteomes" id="UP000324091">
    <property type="component" value="Chromosome 21"/>
</dbReference>